<accession>A0A7E4V1F3</accession>
<protein>
    <submittedName>
        <fullName evidence="2">F-box domain-containing protein</fullName>
    </submittedName>
</protein>
<sequence length="197" mass="23345">MPFIEYENDNLPLLHLPYAFKRRLIQLSPLANSTTISTAWSDLGTVSHHRRECLHKVFITDDKNVCKFAREELNNFIHILDVDWIRYFSDSPFTIDPTWQSVILVDEIVAKNQSFVVDDTLVLYFTSTESYDRLIPLMIRSYSRLVIYGQFSWAQVKHLIHDKVKKVRIMGKVEVKHKEYNDVVRFMLRFARGIDYK</sequence>
<dbReference type="AlphaFoldDB" id="A0A7E4V1F3"/>
<evidence type="ECO:0000313" key="2">
    <source>
        <dbReference type="WBParaSite" id="Pan_g15299.t1"/>
    </source>
</evidence>
<name>A0A7E4V1F3_PANRE</name>
<organism evidence="1 2">
    <name type="scientific">Panagrellus redivivus</name>
    <name type="common">Microworm</name>
    <dbReference type="NCBI Taxonomy" id="6233"/>
    <lineage>
        <taxon>Eukaryota</taxon>
        <taxon>Metazoa</taxon>
        <taxon>Ecdysozoa</taxon>
        <taxon>Nematoda</taxon>
        <taxon>Chromadorea</taxon>
        <taxon>Rhabditida</taxon>
        <taxon>Tylenchina</taxon>
        <taxon>Panagrolaimomorpha</taxon>
        <taxon>Panagrolaimoidea</taxon>
        <taxon>Panagrolaimidae</taxon>
        <taxon>Panagrellus</taxon>
    </lineage>
</organism>
<dbReference type="WBParaSite" id="Pan_g15299.t1">
    <property type="protein sequence ID" value="Pan_g15299.t1"/>
    <property type="gene ID" value="Pan_g15299"/>
</dbReference>
<evidence type="ECO:0000313" key="1">
    <source>
        <dbReference type="Proteomes" id="UP000492821"/>
    </source>
</evidence>
<proteinExistence type="predicted"/>
<reference evidence="2" key="2">
    <citation type="submission" date="2020-10" db="UniProtKB">
        <authorList>
            <consortium name="WormBaseParasite"/>
        </authorList>
    </citation>
    <scope>IDENTIFICATION</scope>
</reference>
<dbReference type="Proteomes" id="UP000492821">
    <property type="component" value="Unassembled WGS sequence"/>
</dbReference>
<reference evidence="1" key="1">
    <citation type="journal article" date="2013" name="Genetics">
        <title>The draft genome and transcriptome of Panagrellus redivivus are shaped by the harsh demands of a free-living lifestyle.</title>
        <authorList>
            <person name="Srinivasan J."/>
            <person name="Dillman A.R."/>
            <person name="Macchietto M.G."/>
            <person name="Heikkinen L."/>
            <person name="Lakso M."/>
            <person name="Fracchia K.M."/>
            <person name="Antoshechkin I."/>
            <person name="Mortazavi A."/>
            <person name="Wong G."/>
            <person name="Sternberg P.W."/>
        </authorList>
    </citation>
    <scope>NUCLEOTIDE SEQUENCE [LARGE SCALE GENOMIC DNA]</scope>
    <source>
        <strain evidence="1">MT8872</strain>
    </source>
</reference>
<keyword evidence="1" id="KW-1185">Reference proteome</keyword>